<keyword evidence="4 5" id="KW-0408">Iron</keyword>
<dbReference type="RefSeq" id="XP_016625825.1">
    <property type="nucleotide sequence ID" value="XM_016758576.1"/>
</dbReference>
<dbReference type="PRINTS" id="PR00463">
    <property type="entry name" value="EP450I"/>
</dbReference>
<dbReference type="VEuPathDB" id="FungiDB:Z519_00819"/>
<dbReference type="CDD" id="cd11065">
    <property type="entry name" value="CYP64-like"/>
    <property type="match status" value="1"/>
</dbReference>
<dbReference type="GO" id="GO:0004497">
    <property type="term" value="F:monooxygenase activity"/>
    <property type="evidence" value="ECO:0007669"/>
    <property type="project" value="InterPro"/>
</dbReference>
<dbReference type="Proteomes" id="UP000053789">
    <property type="component" value="Unassembled WGS sequence"/>
</dbReference>
<dbReference type="GO" id="GO:0016705">
    <property type="term" value="F:oxidoreductase activity, acting on paired donors, with incorporation or reduction of molecular oxygen"/>
    <property type="evidence" value="ECO:0007669"/>
    <property type="project" value="InterPro"/>
</dbReference>
<keyword evidence="8" id="KW-1185">Reference proteome</keyword>
<dbReference type="AlphaFoldDB" id="A0A0D2FAL1"/>
<evidence type="ECO:0000313" key="8">
    <source>
        <dbReference type="Proteomes" id="UP000053789"/>
    </source>
</evidence>
<keyword evidence="5" id="KW-0349">Heme</keyword>
<dbReference type="GeneID" id="27693747"/>
<proteinExistence type="inferred from homology"/>
<dbReference type="InterPro" id="IPR050364">
    <property type="entry name" value="Cytochrome_P450_fung"/>
</dbReference>
<keyword evidence="6" id="KW-1133">Transmembrane helix</keyword>
<dbReference type="InterPro" id="IPR002401">
    <property type="entry name" value="Cyt_P450_E_grp-I"/>
</dbReference>
<feature type="transmembrane region" description="Helical" evidence="6">
    <location>
        <begin position="23"/>
        <end position="45"/>
    </location>
</feature>
<dbReference type="EMBL" id="KN846980">
    <property type="protein sequence ID" value="KIW99156.1"/>
    <property type="molecule type" value="Genomic_DNA"/>
</dbReference>
<dbReference type="OrthoDB" id="1103324at2759"/>
<comment type="cofactor">
    <cofactor evidence="5">
        <name>heme</name>
        <dbReference type="ChEBI" id="CHEBI:30413"/>
    </cofactor>
</comment>
<evidence type="ECO:0000256" key="4">
    <source>
        <dbReference type="ARBA" id="ARBA00023004"/>
    </source>
</evidence>
<evidence type="ECO:0000256" key="6">
    <source>
        <dbReference type="SAM" id="Phobius"/>
    </source>
</evidence>
<evidence type="ECO:0008006" key="9">
    <source>
        <dbReference type="Google" id="ProtNLM"/>
    </source>
</evidence>
<organism evidence="7 8">
    <name type="scientific">Cladophialophora bantiana (strain ATCC 10958 / CBS 173.52 / CDC B-1940 / NIH 8579)</name>
    <name type="common">Xylohypha bantiana</name>
    <dbReference type="NCBI Taxonomy" id="1442370"/>
    <lineage>
        <taxon>Eukaryota</taxon>
        <taxon>Fungi</taxon>
        <taxon>Dikarya</taxon>
        <taxon>Ascomycota</taxon>
        <taxon>Pezizomycotina</taxon>
        <taxon>Eurotiomycetes</taxon>
        <taxon>Chaetothyriomycetidae</taxon>
        <taxon>Chaetothyriales</taxon>
        <taxon>Herpotrichiellaceae</taxon>
        <taxon>Cladophialophora</taxon>
    </lineage>
</organism>
<keyword evidence="6" id="KW-0472">Membrane</keyword>
<dbReference type="PANTHER" id="PTHR46300">
    <property type="entry name" value="P450, PUTATIVE (EUROFUNG)-RELATED-RELATED"/>
    <property type="match status" value="1"/>
</dbReference>
<evidence type="ECO:0000313" key="7">
    <source>
        <dbReference type="EMBL" id="KIW99156.1"/>
    </source>
</evidence>
<evidence type="ECO:0000256" key="3">
    <source>
        <dbReference type="ARBA" id="ARBA00023002"/>
    </source>
</evidence>
<dbReference type="PRINTS" id="PR00385">
    <property type="entry name" value="P450"/>
</dbReference>
<feature type="binding site" description="axial binding residue" evidence="5">
    <location>
        <position position="452"/>
    </location>
    <ligand>
        <name>heme</name>
        <dbReference type="ChEBI" id="CHEBI:30413"/>
    </ligand>
    <ligandPart>
        <name>Fe</name>
        <dbReference type="ChEBI" id="CHEBI:18248"/>
    </ligandPart>
</feature>
<reference evidence="7" key="1">
    <citation type="submission" date="2015-01" db="EMBL/GenBank/DDBJ databases">
        <title>The Genome Sequence of Cladophialophora bantiana CBS 173.52.</title>
        <authorList>
            <consortium name="The Broad Institute Genomics Platform"/>
            <person name="Cuomo C."/>
            <person name="de Hoog S."/>
            <person name="Gorbushina A."/>
            <person name="Stielow B."/>
            <person name="Teixiera M."/>
            <person name="Abouelleil A."/>
            <person name="Chapman S.B."/>
            <person name="Priest M."/>
            <person name="Young S.K."/>
            <person name="Wortman J."/>
            <person name="Nusbaum C."/>
            <person name="Birren B."/>
        </authorList>
    </citation>
    <scope>NUCLEOTIDE SEQUENCE [LARGE SCALE GENOMIC DNA]</scope>
    <source>
        <strain evidence="7">CBS 173.52</strain>
    </source>
</reference>
<gene>
    <name evidence="7" type="ORF">Z519_00819</name>
</gene>
<protein>
    <recommendedName>
        <fullName evidence="9">Cytochrome P450 monooxygenase</fullName>
    </recommendedName>
</protein>
<name>A0A0D2FAL1_CLAB1</name>
<evidence type="ECO:0000256" key="5">
    <source>
        <dbReference type="PIRSR" id="PIRSR602401-1"/>
    </source>
</evidence>
<keyword evidence="3" id="KW-0560">Oxidoreductase</keyword>
<keyword evidence="2 5" id="KW-0479">Metal-binding</keyword>
<evidence type="ECO:0000256" key="1">
    <source>
        <dbReference type="ARBA" id="ARBA00010617"/>
    </source>
</evidence>
<dbReference type="GO" id="GO:0005506">
    <property type="term" value="F:iron ion binding"/>
    <property type="evidence" value="ECO:0007669"/>
    <property type="project" value="InterPro"/>
</dbReference>
<dbReference type="InterPro" id="IPR001128">
    <property type="entry name" value="Cyt_P450"/>
</dbReference>
<evidence type="ECO:0000256" key="2">
    <source>
        <dbReference type="ARBA" id="ARBA00022723"/>
    </source>
</evidence>
<dbReference type="SUPFAM" id="SSF48264">
    <property type="entry name" value="Cytochrome P450"/>
    <property type="match status" value="1"/>
</dbReference>
<sequence length="545" mass="62422">MGILGEPRNLLDLFQNLRNTTHLALLFLILTLGAPLLWVLADYVYILRLRRKMPPGPFPLPVIGNWYDIPKSRPWLEFEKMSHRYNSPMVTLWNGRRPIIVCNDAWTISDLLEKRAAIYSSRPHFVVMGDMMNQTKENQVCQIYGDRWRLHRRLTHNVVGSQAVRAHRTFQGNESKVLLRDLMERPDDMVMSIERYSCSTVSIIGWGRRIDRMNDHVALCALGFMEGVNYVIPGLYLMETIPVLAKLPGWLYKLPSLILSNTKHFQRYFYALAMEGAEAKEENFSTLLLKQHDENNLSQEEIACLTANLIGGGVDTTTSSTLSFVLAVCVFPEAQKKAQEEIDRVVGDNRMPEWSDEASLPYIAALVSEVLRWRSVTILGGIPHSPIQDDEYRGYFIPKDTAITGNLWGIHRNPNDYPEPDVFRPERFFNGLERPHPSKKGHNAFGWGRRQCSGQPLAEQGLFITIARMLWAFDIRPGLDEQGNPVKLDIFAYTESENMRPEPFKARFIPRSEKHAALVLDAAKQAREELRVYDGETKLTLQNVP</sequence>
<dbReference type="HOGENOM" id="CLU_001570_2_1_1"/>
<dbReference type="Pfam" id="PF00067">
    <property type="entry name" value="p450"/>
    <property type="match status" value="1"/>
</dbReference>
<comment type="similarity">
    <text evidence="1">Belongs to the cytochrome P450 family.</text>
</comment>
<dbReference type="Gene3D" id="1.10.630.10">
    <property type="entry name" value="Cytochrome P450"/>
    <property type="match status" value="1"/>
</dbReference>
<keyword evidence="6" id="KW-0812">Transmembrane</keyword>
<dbReference type="PANTHER" id="PTHR46300:SF4">
    <property type="entry name" value="CYTOCHROME P450 98A3"/>
    <property type="match status" value="1"/>
</dbReference>
<dbReference type="GO" id="GO:0020037">
    <property type="term" value="F:heme binding"/>
    <property type="evidence" value="ECO:0007669"/>
    <property type="project" value="InterPro"/>
</dbReference>
<accession>A0A0D2FAL1</accession>
<dbReference type="InterPro" id="IPR036396">
    <property type="entry name" value="Cyt_P450_sf"/>
</dbReference>